<evidence type="ECO:0000313" key="1">
    <source>
        <dbReference type="EMBL" id="NME51526.1"/>
    </source>
</evidence>
<dbReference type="EMBL" id="JABAFY010000007">
    <property type="protein sequence ID" value="NME51526.1"/>
    <property type="molecule type" value="Genomic_DNA"/>
</dbReference>
<dbReference type="Gene3D" id="1.20.5.420">
    <property type="entry name" value="Immunoglobulin FC, subunit C"/>
    <property type="match status" value="1"/>
</dbReference>
<dbReference type="AlphaFoldDB" id="A0A848CDV4"/>
<evidence type="ECO:0000313" key="2">
    <source>
        <dbReference type="Proteomes" id="UP000522333"/>
    </source>
</evidence>
<reference evidence="1 2" key="1">
    <citation type="submission" date="2020-04" db="EMBL/GenBank/DDBJ databases">
        <authorList>
            <person name="Hitch T.C.A."/>
            <person name="Wylensek D."/>
            <person name="Clavel T."/>
        </authorList>
    </citation>
    <scope>NUCLEOTIDE SEQUENCE [LARGE SCALE GENOMIC DNA]</scope>
    <source>
        <strain evidence="1 2">PG-251-APC-1</strain>
    </source>
</reference>
<accession>A0A848CDV4</accession>
<dbReference type="RefSeq" id="WP_168934951.1">
    <property type="nucleotide sequence ID" value="NZ_JABAFY010000007.1"/>
</dbReference>
<dbReference type="Proteomes" id="UP000522333">
    <property type="component" value="Unassembled WGS sequence"/>
</dbReference>
<organism evidence="1 2">
    <name type="scientific">Desulfovibrio piger</name>
    <dbReference type="NCBI Taxonomy" id="901"/>
    <lineage>
        <taxon>Bacteria</taxon>
        <taxon>Pseudomonadati</taxon>
        <taxon>Thermodesulfobacteriota</taxon>
        <taxon>Desulfovibrionia</taxon>
        <taxon>Desulfovibrionales</taxon>
        <taxon>Desulfovibrionaceae</taxon>
        <taxon>Desulfovibrio</taxon>
    </lineage>
</organism>
<comment type="caution">
    <text evidence="1">The sequence shown here is derived from an EMBL/GenBank/DDBJ whole genome shotgun (WGS) entry which is preliminary data.</text>
</comment>
<proteinExistence type="predicted"/>
<sequence length="73" mass="8247">MMEMESAFDMLAEDPSGRGLKQLREELFEMRTDVKRAMDAGMTSDEMAVARQVMAAVDAAEKVAERVYDTLNR</sequence>
<name>A0A848CDV4_9BACT</name>
<protein>
    <submittedName>
        <fullName evidence="1">Uncharacterized protein</fullName>
    </submittedName>
</protein>
<gene>
    <name evidence="1" type="ORF">HF854_03030</name>
</gene>